<evidence type="ECO:0000259" key="5">
    <source>
        <dbReference type="Pfam" id="PF00891"/>
    </source>
</evidence>
<organism evidence="6 7">
    <name type="scientific">Streptomyces amritsarensis</name>
    <dbReference type="NCBI Taxonomy" id="681158"/>
    <lineage>
        <taxon>Bacteria</taxon>
        <taxon>Bacillati</taxon>
        <taxon>Actinomycetota</taxon>
        <taxon>Actinomycetes</taxon>
        <taxon>Kitasatosporales</taxon>
        <taxon>Streptomycetaceae</taxon>
        <taxon>Streptomyces</taxon>
    </lineage>
</organism>
<keyword evidence="2" id="KW-0808">Transferase</keyword>
<keyword evidence="3" id="KW-0949">S-adenosyl-L-methionine</keyword>
<evidence type="ECO:0000256" key="2">
    <source>
        <dbReference type="ARBA" id="ARBA00022679"/>
    </source>
</evidence>
<sequence length="192" mass="19376">MPTRPSAGTTGRRSATSPTSAATTAPCSSSCCAPTRTCGAPSSTCPTSRGSPPGASRRRGLADRGTAVAASFFEELPKGHDVYLLSGILADWSDEKSVAILRRVAEAAGPDGRVLLAEINLPETGTGLAAADTALRVAATVPVPARTVEAVKDLAGRAGLTPTWQGPVTPVRSVVEFSPAVAGDRVPEVAGA</sequence>
<dbReference type="InterPro" id="IPR016461">
    <property type="entry name" value="COMT-like"/>
</dbReference>
<evidence type="ECO:0000313" key="6">
    <source>
        <dbReference type="EMBL" id="OLZ70159.1"/>
    </source>
</evidence>
<dbReference type="EMBL" id="MQUR01000013">
    <property type="protein sequence ID" value="OLZ70159.1"/>
    <property type="molecule type" value="Genomic_DNA"/>
</dbReference>
<feature type="domain" description="O-methyltransferase C-terminal" evidence="5">
    <location>
        <begin position="63"/>
        <end position="159"/>
    </location>
</feature>
<dbReference type="InterPro" id="IPR001077">
    <property type="entry name" value="COMT_C"/>
</dbReference>
<name>A0ABX3G6Q6_9ACTN</name>
<feature type="compositionally biased region" description="Low complexity" evidence="4">
    <location>
        <begin position="46"/>
        <end position="55"/>
    </location>
</feature>
<feature type="region of interest" description="Disordered" evidence="4">
    <location>
        <begin position="1"/>
        <end position="62"/>
    </location>
</feature>
<evidence type="ECO:0000256" key="3">
    <source>
        <dbReference type="ARBA" id="ARBA00022691"/>
    </source>
</evidence>
<dbReference type="SUPFAM" id="SSF53335">
    <property type="entry name" value="S-adenosyl-L-methionine-dependent methyltransferases"/>
    <property type="match status" value="1"/>
</dbReference>
<dbReference type="InterPro" id="IPR029063">
    <property type="entry name" value="SAM-dependent_MTases_sf"/>
</dbReference>
<dbReference type="PANTHER" id="PTHR43712">
    <property type="entry name" value="PUTATIVE (AFU_ORTHOLOGUE AFUA_4G14580)-RELATED"/>
    <property type="match status" value="1"/>
</dbReference>
<accession>A0ABX3G6Q6</accession>
<keyword evidence="1" id="KW-0489">Methyltransferase</keyword>
<dbReference type="Gene3D" id="3.40.50.150">
    <property type="entry name" value="Vaccinia Virus protein VP39"/>
    <property type="match status" value="1"/>
</dbReference>
<evidence type="ECO:0000256" key="1">
    <source>
        <dbReference type="ARBA" id="ARBA00022603"/>
    </source>
</evidence>
<feature type="compositionally biased region" description="Low complexity" evidence="4">
    <location>
        <begin position="12"/>
        <end position="37"/>
    </location>
</feature>
<dbReference type="Pfam" id="PF00891">
    <property type="entry name" value="Methyltransf_2"/>
    <property type="match status" value="1"/>
</dbReference>
<dbReference type="Proteomes" id="UP000187151">
    <property type="component" value="Unassembled WGS sequence"/>
</dbReference>
<evidence type="ECO:0000256" key="4">
    <source>
        <dbReference type="SAM" id="MobiDB-lite"/>
    </source>
</evidence>
<protein>
    <recommendedName>
        <fullName evidence="5">O-methyltransferase C-terminal domain-containing protein</fullName>
    </recommendedName>
</protein>
<dbReference type="RefSeq" id="WP_076043659.1">
    <property type="nucleotide sequence ID" value="NZ_MQUR01000013.1"/>
</dbReference>
<gene>
    <name evidence="6" type="ORF">AVW11_08360</name>
</gene>
<evidence type="ECO:0000313" key="7">
    <source>
        <dbReference type="Proteomes" id="UP000187151"/>
    </source>
</evidence>
<dbReference type="PROSITE" id="PS51683">
    <property type="entry name" value="SAM_OMT_II"/>
    <property type="match status" value="1"/>
</dbReference>
<reference evidence="6 7" key="1">
    <citation type="submission" date="2016-01" db="EMBL/GenBank/DDBJ databases">
        <title>Streptomyces amritsarensis strain MTCC 11845 genome sequencing and assembly.</title>
        <authorList>
            <person name="Sharma D."/>
            <person name="Nair G.R."/>
            <person name="Kaur G."/>
            <person name="Manhas R.K."/>
            <person name="Mayilraj S."/>
        </authorList>
    </citation>
    <scope>NUCLEOTIDE SEQUENCE [LARGE SCALE GENOMIC DNA]</scope>
    <source>
        <strain evidence="6 7">MTCC 11845</strain>
    </source>
</reference>
<feature type="compositionally biased region" description="Polar residues" evidence="4">
    <location>
        <begin position="1"/>
        <end position="11"/>
    </location>
</feature>
<dbReference type="PANTHER" id="PTHR43712:SF2">
    <property type="entry name" value="O-METHYLTRANSFERASE CICE"/>
    <property type="match status" value="1"/>
</dbReference>
<comment type="caution">
    <text evidence="6">The sequence shown here is derived from an EMBL/GenBank/DDBJ whole genome shotgun (WGS) entry which is preliminary data.</text>
</comment>
<keyword evidence="7" id="KW-1185">Reference proteome</keyword>
<proteinExistence type="predicted"/>